<keyword evidence="5" id="KW-1185">Reference proteome</keyword>
<feature type="compositionally biased region" description="Gly residues" evidence="2">
    <location>
        <begin position="680"/>
        <end position="691"/>
    </location>
</feature>
<dbReference type="Proteomes" id="UP000239480">
    <property type="component" value="Unassembled WGS sequence"/>
</dbReference>
<evidence type="ECO:0000256" key="1">
    <source>
        <dbReference type="SAM" id="Coils"/>
    </source>
</evidence>
<protein>
    <submittedName>
        <fullName evidence="4">Uncharacterized protein (TIGR02302 family)</fullName>
    </submittedName>
</protein>
<dbReference type="InterPro" id="IPR012683">
    <property type="entry name" value="CHP02302_TM"/>
</dbReference>
<keyword evidence="1" id="KW-0175">Coiled coil</keyword>
<gene>
    <name evidence="4" type="ORF">CLV78_103154</name>
</gene>
<feature type="transmembrane region" description="Helical" evidence="3">
    <location>
        <begin position="30"/>
        <end position="53"/>
    </location>
</feature>
<feature type="compositionally biased region" description="Polar residues" evidence="2">
    <location>
        <begin position="647"/>
        <end position="657"/>
    </location>
</feature>
<accession>A0A2T0RSZ6</accession>
<evidence type="ECO:0000256" key="2">
    <source>
        <dbReference type="SAM" id="MobiDB-lite"/>
    </source>
</evidence>
<feature type="transmembrane region" description="Helical" evidence="3">
    <location>
        <begin position="154"/>
        <end position="176"/>
    </location>
</feature>
<feature type="coiled-coil region" evidence="1">
    <location>
        <begin position="494"/>
        <end position="609"/>
    </location>
</feature>
<evidence type="ECO:0000313" key="5">
    <source>
        <dbReference type="Proteomes" id="UP000239480"/>
    </source>
</evidence>
<keyword evidence="3" id="KW-1133">Transmembrane helix</keyword>
<comment type="caution">
    <text evidence="4">The sequence shown here is derived from an EMBL/GenBank/DDBJ whole genome shotgun (WGS) entry which is preliminary data.</text>
</comment>
<reference evidence="4 5" key="1">
    <citation type="submission" date="2018-03" db="EMBL/GenBank/DDBJ databases">
        <title>Genomic Encyclopedia of Archaeal and Bacterial Type Strains, Phase II (KMG-II): from individual species to whole genera.</title>
        <authorList>
            <person name="Goeker M."/>
        </authorList>
    </citation>
    <scope>NUCLEOTIDE SEQUENCE [LARGE SCALE GENOMIC DNA]</scope>
    <source>
        <strain evidence="4 5">DSM 29328</strain>
    </source>
</reference>
<dbReference type="NCBIfam" id="TIGR02302">
    <property type="entry name" value="aProt_lowcomp"/>
    <property type="match status" value="1"/>
</dbReference>
<evidence type="ECO:0000256" key="3">
    <source>
        <dbReference type="SAM" id="Phobius"/>
    </source>
</evidence>
<keyword evidence="3" id="KW-0812">Transmembrane</keyword>
<dbReference type="RefSeq" id="WP_106204668.1">
    <property type="nucleotide sequence ID" value="NZ_PVTD01000003.1"/>
</dbReference>
<dbReference type="Pfam" id="PF13779">
    <property type="entry name" value="DUF4175"/>
    <property type="match status" value="1"/>
</dbReference>
<feature type="compositionally biased region" description="Basic and acidic residues" evidence="2">
    <location>
        <begin position="732"/>
        <end position="750"/>
    </location>
</feature>
<keyword evidence="3" id="KW-0472">Membrane</keyword>
<feature type="compositionally biased region" description="Basic and acidic residues" evidence="2">
    <location>
        <begin position="763"/>
        <end position="775"/>
    </location>
</feature>
<proteinExistence type="predicted"/>
<organism evidence="4 5">
    <name type="scientific">Aliiruegeria haliotis</name>
    <dbReference type="NCBI Taxonomy" id="1280846"/>
    <lineage>
        <taxon>Bacteria</taxon>
        <taxon>Pseudomonadati</taxon>
        <taxon>Pseudomonadota</taxon>
        <taxon>Alphaproteobacteria</taxon>
        <taxon>Rhodobacterales</taxon>
        <taxon>Roseobacteraceae</taxon>
        <taxon>Aliiruegeria</taxon>
    </lineage>
</organism>
<dbReference type="EMBL" id="PVTD01000003">
    <property type="protein sequence ID" value="PRY24288.1"/>
    <property type="molecule type" value="Genomic_DNA"/>
</dbReference>
<name>A0A2T0RSZ6_9RHOB</name>
<evidence type="ECO:0000313" key="4">
    <source>
        <dbReference type="EMBL" id="PRY24288.1"/>
    </source>
</evidence>
<sequence>MDPDAAHVRAQKRLVRPLRLTRIGMVAERFVHAFWPVWSILFAVATVVLLGLHETAPLEIAWIIALLALVGSIWFAIAGIRKFRWPSREEAMARLDATLPGNPIQALKDSQAIGTGDEASAAVWAAHLERMAGRAAGAKAVQPDLNLSRRDPFALRYVAATAIAVALLFGSLWHVATVGDVVTGGKVATTAAGPSWEGWIEPPAYTGKPSLYLNDIDGEGIAVPVGSRVTLRLYGEVGALSVDETVSARAGEEVVPASEPSQGFEINQSGRIAILGEGGKAWSIDVLADQPPIISLEGTAEMEANGRMSQPFRAQDDYGVVAGSGVIDLDLAAVERVYGLALAPEPRDPIELDLPMTIAGDRADFVETLVEDFSKHPWVGLPVTITLSAVDAAGQSGQSVPTEMVLPGRRFFEPLAAALIEQRRDLLWARGNGKRVAQVIRAVTHRPDDIIRDGSTFLPLRVALRRLEVGIAAPDGLSADVQEEVAEALWNIAVKIEEGDLSNALERLRRAQDRLSEAIRNGATDEEIAQLMDELREAMQEYMRQLAQQQDPDQQQQLSENTQEITGDQLQEMLDRLQQLMEEGRTAEAQQLLEQLRQMMENMQVTQGQQGQSGQSPGEQAMQGLAETLRDQQGLSDEAFRDLQEQFNPNRGQQGESGENEGRNGDMGRGQSHEGQNGQQPGGQQGQGGNQGRQAQDGQPGEGSLSERQGQLRQRLDSLRQNLPGAGTEQGDAARESLGDAGRAMDRAEDALENDDFAGAIDEQSRAMEAIREGMRNLGEAMAQEQQRQQGGQGQQTGQADGADQRDPLGRRAGTSGSFGTEENLLQGDDIYRRARELLDEIRRRSSDRERPELELDYLERLLDRF</sequence>
<dbReference type="AlphaFoldDB" id="A0A2T0RSZ6"/>
<feature type="transmembrane region" description="Helical" evidence="3">
    <location>
        <begin position="59"/>
        <end position="80"/>
    </location>
</feature>
<dbReference type="OrthoDB" id="8477685at2"/>
<feature type="compositionally biased region" description="Low complexity" evidence="2">
    <location>
        <begin position="779"/>
        <end position="802"/>
    </location>
</feature>
<feature type="region of interest" description="Disordered" evidence="2">
    <location>
        <begin position="647"/>
        <end position="827"/>
    </location>
</feature>